<dbReference type="AlphaFoldDB" id="A0A1E3PGV1"/>
<reference evidence="1 2" key="1">
    <citation type="journal article" date="2016" name="Proc. Natl. Acad. Sci. U.S.A.">
        <title>Comparative genomics of biotechnologically important yeasts.</title>
        <authorList>
            <person name="Riley R."/>
            <person name="Haridas S."/>
            <person name="Wolfe K.H."/>
            <person name="Lopes M.R."/>
            <person name="Hittinger C.T."/>
            <person name="Goeker M."/>
            <person name="Salamov A.A."/>
            <person name="Wisecaver J.H."/>
            <person name="Long T.M."/>
            <person name="Calvey C.H."/>
            <person name="Aerts A.L."/>
            <person name="Barry K.W."/>
            <person name="Choi C."/>
            <person name="Clum A."/>
            <person name="Coughlan A.Y."/>
            <person name="Deshpande S."/>
            <person name="Douglass A.P."/>
            <person name="Hanson S.J."/>
            <person name="Klenk H.-P."/>
            <person name="LaButti K.M."/>
            <person name="Lapidus A."/>
            <person name="Lindquist E.A."/>
            <person name="Lipzen A.M."/>
            <person name="Meier-Kolthoff J.P."/>
            <person name="Ohm R.A."/>
            <person name="Otillar R.P."/>
            <person name="Pangilinan J.L."/>
            <person name="Peng Y."/>
            <person name="Rokas A."/>
            <person name="Rosa C.A."/>
            <person name="Scheuner C."/>
            <person name="Sibirny A.A."/>
            <person name="Slot J.C."/>
            <person name="Stielow J.B."/>
            <person name="Sun H."/>
            <person name="Kurtzman C.P."/>
            <person name="Blackwell M."/>
            <person name="Grigoriev I.V."/>
            <person name="Jeffries T.W."/>
        </authorList>
    </citation>
    <scope>NUCLEOTIDE SEQUENCE [LARGE SCALE GENOMIC DNA]</scope>
    <source>
        <strain evidence="1 2">DSM 6958</strain>
    </source>
</reference>
<gene>
    <name evidence="1" type="ORF">NADFUDRAFT_83581</name>
</gene>
<dbReference type="EMBL" id="KV454411">
    <property type="protein sequence ID" value="ODQ64666.1"/>
    <property type="molecule type" value="Genomic_DNA"/>
</dbReference>
<protein>
    <recommendedName>
        <fullName evidence="3">Pre-rRNA-processing protein RIX1</fullName>
    </recommendedName>
</protein>
<accession>A0A1E3PGV1</accession>
<sequence length="259" mass="28601">MAAAKGNECEEWRSGLLATINDLHFTMSKTIRMAIDEDRKDESYSFQSLALGLEAVSDTNPMQIINRFSTLFKLLSTFLLTPTKFAVKIPIGKIVDLLERFFTITRHSTIRLGTETTASELLFFALDNVHLQSASFLAKILTKANSTITQSFLPHTESLIQYVEILLSSSANNADLELALLHLTATLLDLVKVAPATYVSHLTTIAAVAFRLRQPEQGITGSPNLIPDYLTNPAVFIKPVSPHTTQIVSKFFASIIKST</sequence>
<name>A0A1E3PGV1_9ASCO</name>
<proteinExistence type="predicted"/>
<organism evidence="1 2">
    <name type="scientific">Nadsonia fulvescens var. elongata DSM 6958</name>
    <dbReference type="NCBI Taxonomy" id="857566"/>
    <lineage>
        <taxon>Eukaryota</taxon>
        <taxon>Fungi</taxon>
        <taxon>Dikarya</taxon>
        <taxon>Ascomycota</taxon>
        <taxon>Saccharomycotina</taxon>
        <taxon>Dipodascomycetes</taxon>
        <taxon>Dipodascales</taxon>
        <taxon>Dipodascales incertae sedis</taxon>
        <taxon>Nadsonia</taxon>
    </lineage>
</organism>
<dbReference type="OrthoDB" id="20900at2759"/>
<evidence type="ECO:0000313" key="2">
    <source>
        <dbReference type="Proteomes" id="UP000095009"/>
    </source>
</evidence>
<dbReference type="STRING" id="857566.A0A1E3PGV1"/>
<evidence type="ECO:0000313" key="1">
    <source>
        <dbReference type="EMBL" id="ODQ64666.1"/>
    </source>
</evidence>
<dbReference type="Proteomes" id="UP000095009">
    <property type="component" value="Unassembled WGS sequence"/>
</dbReference>
<feature type="non-terminal residue" evidence="1">
    <location>
        <position position="259"/>
    </location>
</feature>
<evidence type="ECO:0008006" key="3">
    <source>
        <dbReference type="Google" id="ProtNLM"/>
    </source>
</evidence>
<keyword evidence="2" id="KW-1185">Reference proteome</keyword>